<feature type="region of interest" description="Disordered" evidence="1">
    <location>
        <begin position="31"/>
        <end position="69"/>
    </location>
</feature>
<organism evidence="2 3">
    <name type="scientific">Trifolium medium</name>
    <dbReference type="NCBI Taxonomy" id="97028"/>
    <lineage>
        <taxon>Eukaryota</taxon>
        <taxon>Viridiplantae</taxon>
        <taxon>Streptophyta</taxon>
        <taxon>Embryophyta</taxon>
        <taxon>Tracheophyta</taxon>
        <taxon>Spermatophyta</taxon>
        <taxon>Magnoliopsida</taxon>
        <taxon>eudicotyledons</taxon>
        <taxon>Gunneridae</taxon>
        <taxon>Pentapetalae</taxon>
        <taxon>rosids</taxon>
        <taxon>fabids</taxon>
        <taxon>Fabales</taxon>
        <taxon>Fabaceae</taxon>
        <taxon>Papilionoideae</taxon>
        <taxon>50 kb inversion clade</taxon>
        <taxon>NPAAA clade</taxon>
        <taxon>Hologalegina</taxon>
        <taxon>IRL clade</taxon>
        <taxon>Trifolieae</taxon>
        <taxon>Trifolium</taxon>
    </lineage>
</organism>
<keyword evidence="3" id="KW-1185">Reference proteome</keyword>
<dbReference type="Proteomes" id="UP000265520">
    <property type="component" value="Unassembled WGS sequence"/>
</dbReference>
<evidence type="ECO:0000256" key="1">
    <source>
        <dbReference type="SAM" id="MobiDB-lite"/>
    </source>
</evidence>
<reference evidence="2 3" key="1">
    <citation type="journal article" date="2018" name="Front. Plant Sci.">
        <title>Red Clover (Trifolium pratense) and Zigzag Clover (T. medium) - A Picture of Genomic Similarities and Differences.</title>
        <authorList>
            <person name="Dluhosova J."/>
            <person name="Istvanek J."/>
            <person name="Nedelnik J."/>
            <person name="Repkova J."/>
        </authorList>
    </citation>
    <scope>NUCLEOTIDE SEQUENCE [LARGE SCALE GENOMIC DNA]</scope>
    <source>
        <strain evidence="3">cv. 10/8</strain>
        <tissue evidence="2">Leaf</tissue>
    </source>
</reference>
<name>A0A392QSI7_9FABA</name>
<comment type="caution">
    <text evidence="2">The sequence shown here is derived from an EMBL/GenBank/DDBJ whole genome shotgun (WGS) entry which is preliminary data.</text>
</comment>
<sequence length="69" mass="7949">GNDEFEAKILPLMEASGESYNDIVELTGDDESVKESFGEKKINEERGTTDREDRTVTKRRRRSSWKSHS</sequence>
<feature type="compositionally biased region" description="Basic residues" evidence="1">
    <location>
        <begin position="57"/>
        <end position="69"/>
    </location>
</feature>
<dbReference type="AlphaFoldDB" id="A0A392QSI7"/>
<feature type="compositionally biased region" description="Basic and acidic residues" evidence="1">
    <location>
        <begin position="31"/>
        <end position="56"/>
    </location>
</feature>
<protein>
    <submittedName>
        <fullName evidence="2">Uncharacterized protein</fullName>
    </submittedName>
</protein>
<proteinExistence type="predicted"/>
<dbReference type="EMBL" id="LXQA010154165">
    <property type="protein sequence ID" value="MCI26580.1"/>
    <property type="molecule type" value="Genomic_DNA"/>
</dbReference>
<accession>A0A392QSI7</accession>
<feature type="non-terminal residue" evidence="2">
    <location>
        <position position="1"/>
    </location>
</feature>
<evidence type="ECO:0000313" key="3">
    <source>
        <dbReference type="Proteomes" id="UP000265520"/>
    </source>
</evidence>
<evidence type="ECO:0000313" key="2">
    <source>
        <dbReference type="EMBL" id="MCI26580.1"/>
    </source>
</evidence>